<accession>E1QGW5</accession>
<dbReference type="AlphaFoldDB" id="E1QGW5"/>
<dbReference type="STRING" id="644282.Deba_1440"/>
<name>E1QGW5_DESB2</name>
<evidence type="ECO:0000256" key="4">
    <source>
        <dbReference type="SAM" id="MobiDB-lite"/>
    </source>
</evidence>
<evidence type="ECO:0000313" key="6">
    <source>
        <dbReference type="Proteomes" id="UP000009047"/>
    </source>
</evidence>
<dbReference type="Pfam" id="PF14559">
    <property type="entry name" value="TPR_19"/>
    <property type="match status" value="2"/>
</dbReference>
<dbReference type="Gene3D" id="1.25.40.10">
    <property type="entry name" value="Tetratricopeptide repeat domain"/>
    <property type="match status" value="2"/>
</dbReference>
<gene>
    <name evidence="5" type="ordered locus">Deba_1440</name>
</gene>
<evidence type="ECO:0000256" key="1">
    <source>
        <dbReference type="ARBA" id="ARBA00022737"/>
    </source>
</evidence>
<feature type="repeat" description="TPR" evidence="3">
    <location>
        <begin position="199"/>
        <end position="232"/>
    </location>
</feature>
<sequence>MASEGAPIPKDGDIYLEKHQGKVGTGDTERNSVIETYWVAHPKDGGMVMLELLDMNHQPSGYKETVDLAEFAKRFRHVPDFHPEQLSPKERQADRHSARAERHLAEQEFLSAEYEFNRSLKVDEQNVRANFGLGQTYVAMGEPEKAKEQFKKLVEIDALLDPRHKHIFNEFGMQLRKLGMFAEAVKHYHKALQIERYDENLWFNLGRALIDGGLVEKGKAALDRALKLNPNMPEAKVLLAALEKKGR</sequence>
<dbReference type="InterPro" id="IPR019734">
    <property type="entry name" value="TPR_rpt"/>
</dbReference>
<evidence type="ECO:0000313" key="5">
    <source>
        <dbReference type="EMBL" id="ADK84808.1"/>
    </source>
</evidence>
<dbReference type="PROSITE" id="PS50005">
    <property type="entry name" value="TPR"/>
    <property type="match status" value="3"/>
</dbReference>
<keyword evidence="2 3" id="KW-0802">TPR repeat</keyword>
<keyword evidence="1" id="KW-0677">Repeat</keyword>
<keyword evidence="6" id="KW-1185">Reference proteome</keyword>
<proteinExistence type="predicted"/>
<dbReference type="InterPro" id="IPR011990">
    <property type="entry name" value="TPR-like_helical_dom_sf"/>
</dbReference>
<dbReference type="HOGENOM" id="CLU_069326_1_0_7"/>
<dbReference type="InterPro" id="IPR050498">
    <property type="entry name" value="Ycf3"/>
</dbReference>
<dbReference type="RefSeq" id="WP_013258261.1">
    <property type="nucleotide sequence ID" value="NC_014365.1"/>
</dbReference>
<dbReference type="KEGG" id="dbr:Deba_1440"/>
<feature type="repeat" description="TPR" evidence="3">
    <location>
        <begin position="127"/>
        <end position="160"/>
    </location>
</feature>
<dbReference type="PANTHER" id="PTHR44858:SF1">
    <property type="entry name" value="UDP-N-ACETYLGLUCOSAMINE--PEPTIDE N-ACETYLGLUCOSAMINYLTRANSFERASE SPINDLY-RELATED"/>
    <property type="match status" value="1"/>
</dbReference>
<protein>
    <submittedName>
        <fullName evidence="5">TPR repeat-containing protein</fullName>
    </submittedName>
</protein>
<reference evidence="5 6" key="1">
    <citation type="journal article" date="2010" name="Stand. Genomic Sci.">
        <title>Complete genome sequence of Desulfarculus baarsii type strain (2st14).</title>
        <authorList>
            <person name="Sun H."/>
            <person name="Spring S."/>
            <person name="Lapidus A."/>
            <person name="Davenport K."/>
            <person name="Del Rio T.G."/>
            <person name="Tice H."/>
            <person name="Nolan M."/>
            <person name="Copeland A."/>
            <person name="Cheng J.F."/>
            <person name="Lucas S."/>
            <person name="Tapia R."/>
            <person name="Goodwin L."/>
            <person name="Pitluck S."/>
            <person name="Ivanova N."/>
            <person name="Pagani I."/>
            <person name="Mavromatis K."/>
            <person name="Ovchinnikova G."/>
            <person name="Pati A."/>
            <person name="Chen A."/>
            <person name="Palaniappan K."/>
            <person name="Hauser L."/>
            <person name="Chang Y.J."/>
            <person name="Jeffries C.D."/>
            <person name="Detter J.C."/>
            <person name="Han C."/>
            <person name="Rohde M."/>
            <person name="Brambilla E."/>
            <person name="Goker M."/>
            <person name="Woyke T."/>
            <person name="Bristow J."/>
            <person name="Eisen J.A."/>
            <person name="Markowitz V."/>
            <person name="Hugenholtz P."/>
            <person name="Kyrpides N.C."/>
            <person name="Klenk H.P."/>
            <person name="Land M."/>
        </authorList>
    </citation>
    <scope>NUCLEOTIDE SEQUENCE [LARGE SCALE GENOMIC DNA]</scope>
    <source>
        <strain evidence="6">ATCC 33931 / DSM 2075 / LMG 7858 / VKM B-1802 / 2st14</strain>
    </source>
</reference>
<feature type="compositionally biased region" description="Basic and acidic residues" evidence="4">
    <location>
        <begin position="10"/>
        <end position="20"/>
    </location>
</feature>
<evidence type="ECO:0000256" key="3">
    <source>
        <dbReference type="PROSITE-ProRule" id="PRU00339"/>
    </source>
</evidence>
<dbReference type="SMART" id="SM00028">
    <property type="entry name" value="TPR"/>
    <property type="match status" value="4"/>
</dbReference>
<dbReference type="eggNOG" id="COG3063">
    <property type="taxonomic scope" value="Bacteria"/>
</dbReference>
<dbReference type="SUPFAM" id="SSF48452">
    <property type="entry name" value="TPR-like"/>
    <property type="match status" value="1"/>
</dbReference>
<organism evidence="5 6">
    <name type="scientific">Desulfarculus baarsii (strain ATCC 33931 / DSM 2075 / LMG 7858 / VKM B-1802 / 2st14)</name>
    <dbReference type="NCBI Taxonomy" id="644282"/>
    <lineage>
        <taxon>Bacteria</taxon>
        <taxon>Pseudomonadati</taxon>
        <taxon>Thermodesulfobacteriota</taxon>
        <taxon>Desulfarculia</taxon>
        <taxon>Desulfarculales</taxon>
        <taxon>Desulfarculaceae</taxon>
        <taxon>Desulfarculus</taxon>
    </lineage>
</organism>
<dbReference type="EMBL" id="CP002085">
    <property type="protein sequence ID" value="ADK84808.1"/>
    <property type="molecule type" value="Genomic_DNA"/>
</dbReference>
<dbReference type="PANTHER" id="PTHR44858">
    <property type="entry name" value="TETRATRICOPEPTIDE REPEAT PROTEIN 6"/>
    <property type="match status" value="1"/>
</dbReference>
<dbReference type="Proteomes" id="UP000009047">
    <property type="component" value="Chromosome"/>
</dbReference>
<dbReference type="OrthoDB" id="5469953at2"/>
<feature type="region of interest" description="Disordered" evidence="4">
    <location>
        <begin position="1"/>
        <end position="27"/>
    </location>
</feature>
<evidence type="ECO:0000256" key="2">
    <source>
        <dbReference type="ARBA" id="ARBA00022803"/>
    </source>
</evidence>
<feature type="repeat" description="TPR" evidence="3">
    <location>
        <begin position="165"/>
        <end position="198"/>
    </location>
</feature>